<comment type="caution">
    <text evidence="2">The sequence shown here is derived from an EMBL/GenBank/DDBJ whole genome shotgun (WGS) entry which is preliminary data.</text>
</comment>
<dbReference type="PANTHER" id="PTHR46889">
    <property type="entry name" value="TRANSPOSASE INSF FOR INSERTION SEQUENCE IS3B-RELATED"/>
    <property type="match status" value="1"/>
</dbReference>
<dbReference type="InterPro" id="IPR025948">
    <property type="entry name" value="HTH-like_dom"/>
</dbReference>
<reference evidence="2 3" key="1">
    <citation type="submission" date="2020-07" db="EMBL/GenBank/DDBJ databases">
        <title>Genome of Haloechinothrix sp.</title>
        <authorList>
            <person name="Tang S.-K."/>
            <person name="Yang L."/>
            <person name="Zhu W.-Y."/>
        </authorList>
    </citation>
    <scope>NUCLEOTIDE SEQUENCE [LARGE SCALE GENOMIC DNA]</scope>
    <source>
        <strain evidence="2 3">YIM 98757</strain>
    </source>
</reference>
<dbReference type="SUPFAM" id="SSF53098">
    <property type="entry name" value="Ribonuclease H-like"/>
    <property type="match status" value="1"/>
</dbReference>
<dbReference type="PANTHER" id="PTHR46889:SF4">
    <property type="entry name" value="TRANSPOSASE INSO FOR INSERTION SEQUENCE ELEMENT IS911B-RELATED"/>
    <property type="match status" value="1"/>
</dbReference>
<dbReference type="InterPro" id="IPR012337">
    <property type="entry name" value="RNaseH-like_sf"/>
</dbReference>
<evidence type="ECO:0000313" key="2">
    <source>
        <dbReference type="EMBL" id="MBA0126739.1"/>
    </source>
</evidence>
<accession>A0A838ABW1</accession>
<name>A0A838ABW1_9PSEU</name>
<dbReference type="Pfam" id="PF13276">
    <property type="entry name" value="HTH_21"/>
    <property type="match status" value="1"/>
</dbReference>
<dbReference type="Proteomes" id="UP000582974">
    <property type="component" value="Unassembled WGS sequence"/>
</dbReference>
<keyword evidence="3" id="KW-1185">Reference proteome</keyword>
<sequence>MYGRRKITRYLRRQGHGVAFCTVDRLMREAGSNGVVKGRKHRTMIPAKDGIRSGAKVNRNFTAAALNHVWVAGFTYVSTWIGWAYVAFVFDAFSRAIVGWAAGEFEDGSAGYQGTQHSGVAARPLWSSGRA</sequence>
<feature type="domain" description="HTH-like" evidence="1">
    <location>
        <begin position="1"/>
        <end position="40"/>
    </location>
</feature>
<gene>
    <name evidence="2" type="ORF">H0B56_14405</name>
</gene>
<organism evidence="2 3">
    <name type="scientific">Haloechinothrix aidingensis</name>
    <dbReference type="NCBI Taxonomy" id="2752311"/>
    <lineage>
        <taxon>Bacteria</taxon>
        <taxon>Bacillati</taxon>
        <taxon>Actinomycetota</taxon>
        <taxon>Actinomycetes</taxon>
        <taxon>Pseudonocardiales</taxon>
        <taxon>Pseudonocardiaceae</taxon>
        <taxon>Haloechinothrix</taxon>
    </lineage>
</organism>
<dbReference type="EMBL" id="JACCKD010000005">
    <property type="protein sequence ID" value="MBA0126739.1"/>
    <property type="molecule type" value="Genomic_DNA"/>
</dbReference>
<evidence type="ECO:0000259" key="1">
    <source>
        <dbReference type="Pfam" id="PF13276"/>
    </source>
</evidence>
<protein>
    <submittedName>
        <fullName evidence="2">IS3 family transposase</fullName>
    </submittedName>
</protein>
<evidence type="ECO:0000313" key="3">
    <source>
        <dbReference type="Proteomes" id="UP000582974"/>
    </source>
</evidence>
<dbReference type="RefSeq" id="WP_180893588.1">
    <property type="nucleotide sequence ID" value="NZ_JACCKD010000005.1"/>
</dbReference>
<proteinExistence type="predicted"/>
<dbReference type="InterPro" id="IPR050900">
    <property type="entry name" value="Transposase_IS3/IS150/IS904"/>
</dbReference>
<dbReference type="AlphaFoldDB" id="A0A838ABW1"/>